<evidence type="ECO:0000313" key="16">
    <source>
        <dbReference type="Proteomes" id="UP000245412"/>
    </source>
</evidence>
<evidence type="ECO:0000256" key="10">
    <source>
        <dbReference type="PROSITE-ProRule" id="PRU10141"/>
    </source>
</evidence>
<organism evidence="15 16">
    <name type="scientific">Murimonas intestini</name>
    <dbReference type="NCBI Taxonomy" id="1337051"/>
    <lineage>
        <taxon>Bacteria</taxon>
        <taxon>Bacillati</taxon>
        <taxon>Bacillota</taxon>
        <taxon>Clostridia</taxon>
        <taxon>Lachnospirales</taxon>
        <taxon>Lachnospiraceae</taxon>
        <taxon>Murimonas</taxon>
    </lineage>
</organism>
<feature type="transmembrane region" description="Helical" evidence="12">
    <location>
        <begin position="406"/>
        <end position="427"/>
    </location>
</feature>
<comment type="catalytic activity">
    <reaction evidence="8">
        <text>L-threonyl-[protein] + ATP = O-phospho-L-threonyl-[protein] + ADP + H(+)</text>
        <dbReference type="Rhea" id="RHEA:46608"/>
        <dbReference type="Rhea" id="RHEA-COMP:11060"/>
        <dbReference type="Rhea" id="RHEA-COMP:11605"/>
        <dbReference type="ChEBI" id="CHEBI:15378"/>
        <dbReference type="ChEBI" id="CHEBI:30013"/>
        <dbReference type="ChEBI" id="CHEBI:30616"/>
        <dbReference type="ChEBI" id="CHEBI:61977"/>
        <dbReference type="ChEBI" id="CHEBI:456216"/>
        <dbReference type="EC" id="2.7.11.1"/>
    </reaction>
</comment>
<feature type="domain" description="Protein kinase" evidence="14">
    <location>
        <begin position="47"/>
        <end position="322"/>
    </location>
</feature>
<dbReference type="GO" id="GO:0016020">
    <property type="term" value="C:membrane"/>
    <property type="evidence" value="ECO:0007669"/>
    <property type="project" value="UniProtKB-SubCell"/>
</dbReference>
<dbReference type="EMBL" id="QGGY01000001">
    <property type="protein sequence ID" value="PWJ78948.1"/>
    <property type="molecule type" value="Genomic_DNA"/>
</dbReference>
<dbReference type="InterPro" id="IPR008984">
    <property type="entry name" value="SMAD_FHA_dom_sf"/>
</dbReference>
<dbReference type="PROSITE" id="PS00107">
    <property type="entry name" value="PROTEIN_KINASE_ATP"/>
    <property type="match status" value="1"/>
</dbReference>
<proteinExistence type="predicted"/>
<sequence>MDFDRLCLKCMREGVENGVCIYCGTQAGFVQEPPFALPAGTILHGQYMAGGVLGCGGFGITYAAVDLRDGHRVAIKEYFPNGLGTRSMGETGVISLVDMEDFRYGLEQFLSEARIIYNCRGTPNIIQVEKLFEENNTAYYAMEYLEGQDLKHYLKERGGKLTYRETSELLEPIFDVLSQVHSKNIIHRDISPDNIYLCRDGTVKLLDFGAARAALQEKSKSLDVILKRGYAPVEQYYSHGRQGPWTDVYALGCTIYKCITGIVPPESPQRLQKDECIPPSELCDDIPGQASAVLMKAMEVLYEARIQNAAEFKAALYGRTFMDGAGRKGSYGGGDTGGTSGEDGTVGTEPPQVTAPTSPGNMDQPGNMTQPGYINGTRTGTSKRVTVITSSQVSQEDKWTLLAKRFGAYVIDCLIVGFMAAAVGGFAEIDTLQSLYVLTFLLYFLYGFISEASYMRATAGKKIMKLQVFTSSGDNLPAGKAALRNLIKYAAILVSVGMPFYLAAALELADVLCALLTKKGEPLHDLISGSRVAGPVHYRVSEQAAEVKVEAEKPQGIPVINCVSGHFSGQYFPLEGGKLILGRNAARCNVVFPQDAAGVSSVHCEVIYDSSTKSVIVKDLGSTYGTFAVEGRKLEAQQMAMLQIGDSFTIGDQNTFLVVIR</sequence>
<dbReference type="Pfam" id="PF00498">
    <property type="entry name" value="FHA"/>
    <property type="match status" value="1"/>
</dbReference>
<keyword evidence="4 12" id="KW-0812">Transmembrane</keyword>
<evidence type="ECO:0000256" key="5">
    <source>
        <dbReference type="ARBA" id="ARBA00022777"/>
    </source>
</evidence>
<keyword evidence="7 12" id="KW-0472">Membrane</keyword>
<dbReference type="GO" id="GO:0004674">
    <property type="term" value="F:protein serine/threonine kinase activity"/>
    <property type="evidence" value="ECO:0007669"/>
    <property type="project" value="UniProtKB-KW"/>
</dbReference>
<protein>
    <recommendedName>
        <fullName evidence="2">non-specific serine/threonine protein kinase</fullName>
        <ecNumber evidence="2">2.7.11.1</ecNumber>
    </recommendedName>
</protein>
<dbReference type="Gene3D" id="1.10.510.10">
    <property type="entry name" value="Transferase(Phosphotransferase) domain 1"/>
    <property type="match status" value="1"/>
</dbReference>
<evidence type="ECO:0000256" key="8">
    <source>
        <dbReference type="ARBA" id="ARBA00047899"/>
    </source>
</evidence>
<keyword evidence="10" id="KW-0547">Nucleotide-binding</keyword>
<dbReference type="RefSeq" id="WP_109624384.1">
    <property type="nucleotide sequence ID" value="NZ_JANKBI010000001.1"/>
</dbReference>
<dbReference type="SUPFAM" id="SSF49879">
    <property type="entry name" value="SMAD/FHA domain"/>
    <property type="match status" value="1"/>
</dbReference>
<accession>A0AB73TA71</accession>
<dbReference type="PROSITE" id="PS50006">
    <property type="entry name" value="FHA_DOMAIN"/>
    <property type="match status" value="1"/>
</dbReference>
<evidence type="ECO:0000313" key="15">
    <source>
        <dbReference type="EMBL" id="PWJ78948.1"/>
    </source>
</evidence>
<keyword evidence="3 15" id="KW-0723">Serine/threonine-protein kinase</keyword>
<dbReference type="InterPro" id="IPR011009">
    <property type="entry name" value="Kinase-like_dom_sf"/>
</dbReference>
<dbReference type="CDD" id="cd00060">
    <property type="entry name" value="FHA"/>
    <property type="match status" value="1"/>
</dbReference>
<evidence type="ECO:0000256" key="12">
    <source>
        <dbReference type="SAM" id="Phobius"/>
    </source>
</evidence>
<evidence type="ECO:0000256" key="11">
    <source>
        <dbReference type="SAM" id="MobiDB-lite"/>
    </source>
</evidence>
<dbReference type="InterPro" id="IPR017441">
    <property type="entry name" value="Protein_kinase_ATP_BS"/>
</dbReference>
<gene>
    <name evidence="15" type="ORF">C7383_101324</name>
</gene>
<dbReference type="InterPro" id="IPR000719">
    <property type="entry name" value="Prot_kinase_dom"/>
</dbReference>
<comment type="caution">
    <text evidence="15">The sequence shown here is derived from an EMBL/GenBank/DDBJ whole genome shotgun (WGS) entry which is preliminary data.</text>
</comment>
<dbReference type="AlphaFoldDB" id="A0AB73TA71"/>
<evidence type="ECO:0000259" key="13">
    <source>
        <dbReference type="PROSITE" id="PS50006"/>
    </source>
</evidence>
<evidence type="ECO:0000256" key="6">
    <source>
        <dbReference type="ARBA" id="ARBA00022989"/>
    </source>
</evidence>
<dbReference type="InterPro" id="IPR010432">
    <property type="entry name" value="RDD"/>
</dbReference>
<dbReference type="PROSITE" id="PS50011">
    <property type="entry name" value="PROTEIN_KINASE_DOM"/>
    <property type="match status" value="1"/>
</dbReference>
<evidence type="ECO:0000256" key="2">
    <source>
        <dbReference type="ARBA" id="ARBA00012513"/>
    </source>
</evidence>
<dbReference type="InterPro" id="IPR008266">
    <property type="entry name" value="Tyr_kinase_AS"/>
</dbReference>
<name>A0AB73TA71_9FIRM</name>
<dbReference type="PROSITE" id="PS00109">
    <property type="entry name" value="PROTEIN_KINASE_TYR"/>
    <property type="match status" value="1"/>
</dbReference>
<keyword evidence="5 15" id="KW-0418">Kinase</keyword>
<feature type="transmembrane region" description="Helical" evidence="12">
    <location>
        <begin position="433"/>
        <end position="455"/>
    </location>
</feature>
<dbReference type="GO" id="GO:0005524">
    <property type="term" value="F:ATP binding"/>
    <property type="evidence" value="ECO:0007669"/>
    <property type="project" value="UniProtKB-UniRule"/>
</dbReference>
<dbReference type="EC" id="2.7.11.1" evidence="2"/>
<evidence type="ECO:0000256" key="1">
    <source>
        <dbReference type="ARBA" id="ARBA00004141"/>
    </source>
</evidence>
<keyword evidence="10" id="KW-0067">ATP-binding</keyword>
<keyword evidence="16" id="KW-1185">Reference proteome</keyword>
<reference evidence="15 16" key="1">
    <citation type="submission" date="2018-05" db="EMBL/GenBank/DDBJ databases">
        <authorList>
            <person name="Goeker M."/>
            <person name="Huntemann M."/>
            <person name="Clum A."/>
            <person name="Pillay M."/>
            <person name="Palaniappan K."/>
            <person name="Varghese N."/>
            <person name="Mikhailova N."/>
            <person name="Stamatis D."/>
            <person name="Reddy T."/>
            <person name="Daum C."/>
            <person name="Shapiro N."/>
            <person name="Ivanova N."/>
            <person name="Kyrpides N."/>
            <person name="Woyke T."/>
        </authorList>
    </citation>
    <scope>NUCLEOTIDE SEQUENCE [LARGE SCALE GENOMIC DNA]</scope>
    <source>
        <strain evidence="15 16">DSM 26524</strain>
    </source>
</reference>
<comment type="catalytic activity">
    <reaction evidence="9">
        <text>L-seryl-[protein] + ATP = O-phospho-L-seryl-[protein] + ADP + H(+)</text>
        <dbReference type="Rhea" id="RHEA:17989"/>
        <dbReference type="Rhea" id="RHEA-COMP:9863"/>
        <dbReference type="Rhea" id="RHEA-COMP:11604"/>
        <dbReference type="ChEBI" id="CHEBI:15378"/>
        <dbReference type="ChEBI" id="CHEBI:29999"/>
        <dbReference type="ChEBI" id="CHEBI:30616"/>
        <dbReference type="ChEBI" id="CHEBI:83421"/>
        <dbReference type="ChEBI" id="CHEBI:456216"/>
        <dbReference type="EC" id="2.7.11.1"/>
    </reaction>
</comment>
<comment type="subcellular location">
    <subcellularLocation>
        <location evidence="1">Membrane</location>
        <topology evidence="1">Multi-pass membrane protein</topology>
    </subcellularLocation>
</comment>
<evidence type="ECO:0000256" key="9">
    <source>
        <dbReference type="ARBA" id="ARBA00048679"/>
    </source>
</evidence>
<feature type="compositionally biased region" description="Polar residues" evidence="11">
    <location>
        <begin position="354"/>
        <end position="366"/>
    </location>
</feature>
<dbReference type="Proteomes" id="UP000245412">
    <property type="component" value="Unassembled WGS sequence"/>
</dbReference>
<feature type="region of interest" description="Disordered" evidence="11">
    <location>
        <begin position="328"/>
        <end position="366"/>
    </location>
</feature>
<dbReference type="SMART" id="SM00240">
    <property type="entry name" value="FHA"/>
    <property type="match status" value="1"/>
</dbReference>
<feature type="compositionally biased region" description="Gly residues" evidence="11">
    <location>
        <begin position="328"/>
        <end position="341"/>
    </location>
</feature>
<evidence type="ECO:0000256" key="4">
    <source>
        <dbReference type="ARBA" id="ARBA00022692"/>
    </source>
</evidence>
<dbReference type="CDD" id="cd14014">
    <property type="entry name" value="STKc_PknB_like"/>
    <property type="match status" value="1"/>
</dbReference>
<dbReference type="PANTHER" id="PTHR44167">
    <property type="entry name" value="OVARIAN-SPECIFIC SERINE/THREONINE-PROTEIN KINASE LOK-RELATED"/>
    <property type="match status" value="1"/>
</dbReference>
<feature type="binding site" evidence="10">
    <location>
        <position position="76"/>
    </location>
    <ligand>
        <name>ATP</name>
        <dbReference type="ChEBI" id="CHEBI:30616"/>
    </ligand>
</feature>
<dbReference type="SUPFAM" id="SSF56112">
    <property type="entry name" value="Protein kinase-like (PK-like)"/>
    <property type="match status" value="1"/>
</dbReference>
<keyword evidence="6 12" id="KW-1133">Transmembrane helix</keyword>
<dbReference type="InterPro" id="IPR000253">
    <property type="entry name" value="FHA_dom"/>
</dbReference>
<feature type="domain" description="FHA" evidence="13">
    <location>
        <begin position="579"/>
        <end position="627"/>
    </location>
</feature>
<evidence type="ECO:0000256" key="3">
    <source>
        <dbReference type="ARBA" id="ARBA00022527"/>
    </source>
</evidence>
<dbReference type="Gene3D" id="2.60.200.20">
    <property type="match status" value="1"/>
</dbReference>
<feature type="transmembrane region" description="Helical" evidence="12">
    <location>
        <begin position="486"/>
        <end position="506"/>
    </location>
</feature>
<keyword evidence="5 15" id="KW-0808">Transferase</keyword>
<dbReference type="Pfam" id="PF00069">
    <property type="entry name" value="Pkinase"/>
    <property type="match status" value="1"/>
</dbReference>
<dbReference type="Pfam" id="PF06271">
    <property type="entry name" value="RDD"/>
    <property type="match status" value="1"/>
</dbReference>
<evidence type="ECO:0000256" key="7">
    <source>
        <dbReference type="ARBA" id="ARBA00023136"/>
    </source>
</evidence>
<evidence type="ECO:0000259" key="14">
    <source>
        <dbReference type="PROSITE" id="PS50011"/>
    </source>
</evidence>
<dbReference type="PANTHER" id="PTHR44167:SF24">
    <property type="entry name" value="SERINE_THREONINE-PROTEIN KINASE CHK2"/>
    <property type="match status" value="1"/>
</dbReference>